<gene>
    <name evidence="2" type="ORF">A1O1_01953</name>
</gene>
<organism evidence="2 3">
    <name type="scientific">Capronia coronata CBS 617.96</name>
    <dbReference type="NCBI Taxonomy" id="1182541"/>
    <lineage>
        <taxon>Eukaryota</taxon>
        <taxon>Fungi</taxon>
        <taxon>Dikarya</taxon>
        <taxon>Ascomycota</taxon>
        <taxon>Pezizomycotina</taxon>
        <taxon>Eurotiomycetes</taxon>
        <taxon>Chaetothyriomycetidae</taxon>
        <taxon>Chaetothyriales</taxon>
        <taxon>Herpotrichiellaceae</taxon>
        <taxon>Capronia</taxon>
    </lineage>
</organism>
<comment type="caution">
    <text evidence="2">The sequence shown here is derived from an EMBL/GenBank/DDBJ whole genome shotgun (WGS) entry which is preliminary data.</text>
</comment>
<dbReference type="HOGENOM" id="CLU_787551_0_0_1"/>
<dbReference type="eggNOG" id="ENOG502RPWQ">
    <property type="taxonomic scope" value="Eukaryota"/>
</dbReference>
<dbReference type="RefSeq" id="XP_007721055.1">
    <property type="nucleotide sequence ID" value="XM_007722865.1"/>
</dbReference>
<protein>
    <submittedName>
        <fullName evidence="2">Uncharacterized protein</fullName>
    </submittedName>
</protein>
<accession>W9YWB1</accession>
<sequence length="352" mass="39659">MAPEPPQFSNKYTMHDYEAAEILLMMSRSGPVNYDLPPAESAPQPRRPGAAKAQQTQMPKVKPEPVRPAISRRTETTTNATTTVTTPAITPVARPKKRKLEEADEDDKVQKVAARLKKRKLKMELAHEVDRLLKAAAKKGKASRRQAYDESNKKASPSEVFARHVKLTLNARSAEKSDYAAFADAVLPDNRPGIDLAQPPLKHAVPEPRRLEDLGDITGLHPREVWLCTQLAITADTYRCQKARFFLGLAIFVEYNYRALKDGEPGFKIWNVGKSQCQLFNNMDVNKSSDLFQAFETWGWVELMGKKDPSTKHWVVSPNYLIRFPEDHRRRLMGEVAAFEAENGGKRLAKVA</sequence>
<name>W9YWB1_9EURO</name>
<dbReference type="InterPro" id="IPR009057">
    <property type="entry name" value="Homeodomain-like_sf"/>
</dbReference>
<dbReference type="Proteomes" id="UP000019484">
    <property type="component" value="Unassembled WGS sequence"/>
</dbReference>
<dbReference type="Gene3D" id="1.10.10.10">
    <property type="entry name" value="Winged helix-like DNA-binding domain superfamily/Winged helix DNA-binding domain"/>
    <property type="match status" value="1"/>
</dbReference>
<dbReference type="InterPro" id="IPR036388">
    <property type="entry name" value="WH-like_DNA-bd_sf"/>
</dbReference>
<dbReference type="STRING" id="1182541.W9YWB1"/>
<evidence type="ECO:0000313" key="3">
    <source>
        <dbReference type="Proteomes" id="UP000019484"/>
    </source>
</evidence>
<dbReference type="SUPFAM" id="SSF46689">
    <property type="entry name" value="Homeodomain-like"/>
    <property type="match status" value="1"/>
</dbReference>
<evidence type="ECO:0000313" key="2">
    <source>
        <dbReference type="EMBL" id="EXJ93561.1"/>
    </source>
</evidence>
<feature type="region of interest" description="Disordered" evidence="1">
    <location>
        <begin position="30"/>
        <end position="78"/>
    </location>
</feature>
<dbReference type="GeneID" id="19156854"/>
<keyword evidence="3" id="KW-1185">Reference proteome</keyword>
<proteinExistence type="predicted"/>
<dbReference type="AlphaFoldDB" id="W9YWB1"/>
<dbReference type="EMBL" id="AMWN01000002">
    <property type="protein sequence ID" value="EXJ93561.1"/>
    <property type="molecule type" value="Genomic_DNA"/>
</dbReference>
<reference evidence="2 3" key="1">
    <citation type="submission" date="2013-03" db="EMBL/GenBank/DDBJ databases">
        <title>The Genome Sequence of Capronia coronata CBS 617.96.</title>
        <authorList>
            <consortium name="The Broad Institute Genomics Platform"/>
            <person name="Cuomo C."/>
            <person name="de Hoog S."/>
            <person name="Gorbushina A."/>
            <person name="Walker B."/>
            <person name="Young S.K."/>
            <person name="Zeng Q."/>
            <person name="Gargeya S."/>
            <person name="Fitzgerald M."/>
            <person name="Haas B."/>
            <person name="Abouelleil A."/>
            <person name="Allen A.W."/>
            <person name="Alvarado L."/>
            <person name="Arachchi H.M."/>
            <person name="Berlin A.M."/>
            <person name="Chapman S.B."/>
            <person name="Gainer-Dewar J."/>
            <person name="Goldberg J."/>
            <person name="Griggs A."/>
            <person name="Gujja S."/>
            <person name="Hansen M."/>
            <person name="Howarth C."/>
            <person name="Imamovic A."/>
            <person name="Ireland A."/>
            <person name="Larimer J."/>
            <person name="McCowan C."/>
            <person name="Murphy C."/>
            <person name="Pearson M."/>
            <person name="Poon T.W."/>
            <person name="Priest M."/>
            <person name="Roberts A."/>
            <person name="Saif S."/>
            <person name="Shea T."/>
            <person name="Sisk P."/>
            <person name="Sykes S."/>
            <person name="Wortman J."/>
            <person name="Nusbaum C."/>
            <person name="Birren B."/>
        </authorList>
    </citation>
    <scope>NUCLEOTIDE SEQUENCE [LARGE SCALE GENOMIC DNA]</scope>
    <source>
        <strain evidence="2 3">CBS 617.96</strain>
    </source>
</reference>
<dbReference type="OrthoDB" id="5598695at2759"/>
<evidence type="ECO:0000256" key="1">
    <source>
        <dbReference type="SAM" id="MobiDB-lite"/>
    </source>
</evidence>